<dbReference type="Proteomes" id="UP001241926">
    <property type="component" value="Unassembled WGS sequence"/>
</dbReference>
<evidence type="ECO:0000313" key="3">
    <source>
        <dbReference type="Proteomes" id="UP001241926"/>
    </source>
</evidence>
<organism evidence="2 3">
    <name type="scientific">Streptomyces fuscus</name>
    <dbReference type="NCBI Taxonomy" id="3048495"/>
    <lineage>
        <taxon>Bacteria</taxon>
        <taxon>Bacillati</taxon>
        <taxon>Actinomycetota</taxon>
        <taxon>Actinomycetes</taxon>
        <taxon>Kitasatosporales</taxon>
        <taxon>Streptomycetaceae</taxon>
        <taxon>Streptomyces</taxon>
    </lineage>
</organism>
<keyword evidence="3" id="KW-1185">Reference proteome</keyword>
<reference evidence="2 3" key="1">
    <citation type="submission" date="2023-05" db="EMBL/GenBank/DDBJ databases">
        <title>Streptomyces fuscus sp. nov., a brown-black pigment producing actinomyces isolated from dry sand of Sea duck farm.</title>
        <authorList>
            <person name="Xie J."/>
            <person name="Shen N."/>
        </authorList>
    </citation>
    <scope>NUCLEOTIDE SEQUENCE [LARGE SCALE GENOMIC DNA]</scope>
    <source>
        <strain evidence="2 3">GXMU-J15</strain>
    </source>
</reference>
<accession>A0ABT7J3P5</accession>
<keyword evidence="1" id="KW-0812">Transmembrane</keyword>
<proteinExistence type="predicted"/>
<comment type="caution">
    <text evidence="2">The sequence shown here is derived from an EMBL/GenBank/DDBJ whole genome shotgun (WGS) entry which is preliminary data.</text>
</comment>
<dbReference type="RefSeq" id="WP_093722497.1">
    <property type="nucleotide sequence ID" value="NZ_JASJUS010000016.1"/>
</dbReference>
<feature type="transmembrane region" description="Helical" evidence="1">
    <location>
        <begin position="42"/>
        <end position="61"/>
    </location>
</feature>
<feature type="transmembrane region" description="Helical" evidence="1">
    <location>
        <begin position="133"/>
        <end position="154"/>
    </location>
</feature>
<evidence type="ECO:0000256" key="1">
    <source>
        <dbReference type="SAM" id="Phobius"/>
    </source>
</evidence>
<sequence>MRRGTWLLRKAVRWSSAALVPGELVLIVCVAGGVTVPPVARTVTRSAALLLLIAAGALLFLDHRRHRGGGLDRRTALRAAIADTVPAPVRRLAAHEVFLSTSFLRWTTRRGPHGVREGDTAVPYAPGQSATMFGFFFVCVVETVALAFLIPWPVVHAVTLVLDIWGCYFVLALHASCVVRPHVIGPDGSLRLRYGALLDIRVPADRIASVRLDRRFPEGKLGAVDADGVADLAVAGQTTVTVELTEPVTYVRALGKPAEARVLRFYAEDAGGAVAALREVLREAQQRRQMPQLGADQ</sequence>
<feature type="transmembrane region" description="Helical" evidence="1">
    <location>
        <begin position="12"/>
        <end position="36"/>
    </location>
</feature>
<protein>
    <recommendedName>
        <fullName evidence="4">Integral membrane protein</fullName>
    </recommendedName>
</protein>
<keyword evidence="1" id="KW-0472">Membrane</keyword>
<name>A0ABT7J3P5_9ACTN</name>
<keyword evidence="1" id="KW-1133">Transmembrane helix</keyword>
<evidence type="ECO:0000313" key="2">
    <source>
        <dbReference type="EMBL" id="MDL2078392.1"/>
    </source>
</evidence>
<dbReference type="EMBL" id="JASJUS010000016">
    <property type="protein sequence ID" value="MDL2078392.1"/>
    <property type="molecule type" value="Genomic_DNA"/>
</dbReference>
<gene>
    <name evidence="2" type="ORF">QNN03_18320</name>
</gene>
<evidence type="ECO:0008006" key="4">
    <source>
        <dbReference type="Google" id="ProtNLM"/>
    </source>
</evidence>